<dbReference type="GO" id="GO:0006979">
    <property type="term" value="P:response to oxidative stress"/>
    <property type="evidence" value="ECO:0007669"/>
    <property type="project" value="InterPro"/>
</dbReference>
<feature type="domain" description="Plant heme peroxidase family profile" evidence="15">
    <location>
        <begin position="1"/>
        <end position="129"/>
    </location>
</feature>
<feature type="site" description="Transition state stabilizer" evidence="12">
    <location>
        <position position="20"/>
    </location>
</feature>
<evidence type="ECO:0000256" key="4">
    <source>
        <dbReference type="ARBA" id="ARBA00022559"/>
    </source>
</evidence>
<keyword evidence="5" id="KW-0349">Heme</keyword>
<evidence type="ECO:0000256" key="12">
    <source>
        <dbReference type="PIRSR" id="PIRSR600823-4"/>
    </source>
</evidence>
<comment type="catalytic activity">
    <reaction evidence="1">
        <text>2 a phenolic donor + H2O2 = 2 a phenolic radical donor + 2 H2O</text>
        <dbReference type="Rhea" id="RHEA:56136"/>
        <dbReference type="ChEBI" id="CHEBI:15377"/>
        <dbReference type="ChEBI" id="CHEBI:16240"/>
        <dbReference type="ChEBI" id="CHEBI:139520"/>
        <dbReference type="ChEBI" id="CHEBI:139521"/>
        <dbReference type="EC" id="1.11.1.7"/>
    </reaction>
</comment>
<dbReference type="EMBL" id="JAVYJV010000008">
    <property type="protein sequence ID" value="KAK4365128.1"/>
    <property type="molecule type" value="Genomic_DNA"/>
</dbReference>
<feature type="binding site" evidence="11">
    <location>
        <position position="28"/>
    </location>
    <ligand>
        <name>Ca(2+)</name>
        <dbReference type="ChEBI" id="CHEBI:29108"/>
        <label>1</label>
    </ligand>
</feature>
<feature type="binding site" evidence="11">
    <location>
        <position position="25"/>
    </location>
    <ligand>
        <name>Ca(2+)</name>
        <dbReference type="ChEBI" id="CHEBI:29108"/>
        <label>1</label>
    </ligand>
</feature>
<feature type="binding site" evidence="11">
    <location>
        <position position="30"/>
    </location>
    <ligand>
        <name>Ca(2+)</name>
        <dbReference type="ChEBI" id="CHEBI:29108"/>
        <label>1</label>
    </ligand>
</feature>
<organism evidence="16 17">
    <name type="scientific">Anisodus tanguticus</name>
    <dbReference type="NCBI Taxonomy" id="243964"/>
    <lineage>
        <taxon>Eukaryota</taxon>
        <taxon>Viridiplantae</taxon>
        <taxon>Streptophyta</taxon>
        <taxon>Embryophyta</taxon>
        <taxon>Tracheophyta</taxon>
        <taxon>Spermatophyta</taxon>
        <taxon>Magnoliopsida</taxon>
        <taxon>eudicotyledons</taxon>
        <taxon>Gunneridae</taxon>
        <taxon>Pentapetalae</taxon>
        <taxon>asterids</taxon>
        <taxon>lamiids</taxon>
        <taxon>Solanales</taxon>
        <taxon>Solanaceae</taxon>
        <taxon>Solanoideae</taxon>
        <taxon>Hyoscyameae</taxon>
        <taxon>Anisodus</taxon>
    </lineage>
</organism>
<keyword evidence="4" id="KW-0575">Peroxidase</keyword>
<evidence type="ECO:0000256" key="6">
    <source>
        <dbReference type="ARBA" id="ARBA00022723"/>
    </source>
</evidence>
<protein>
    <recommendedName>
        <fullName evidence="3">peroxidase</fullName>
        <ecNumber evidence="3">1.11.1.7</ecNumber>
    </recommendedName>
</protein>
<comment type="caution">
    <text evidence="16">The sequence shown here is derived from an EMBL/GenBank/DDBJ whole genome shotgun (WGS) entry which is preliminary data.</text>
</comment>
<evidence type="ECO:0000313" key="17">
    <source>
        <dbReference type="Proteomes" id="UP001291623"/>
    </source>
</evidence>
<dbReference type="GO" id="GO:0140825">
    <property type="term" value="F:lactoperoxidase activity"/>
    <property type="evidence" value="ECO:0007669"/>
    <property type="project" value="UniProtKB-EC"/>
</dbReference>
<dbReference type="Proteomes" id="UP001291623">
    <property type="component" value="Unassembled WGS sequence"/>
</dbReference>
<dbReference type="InterPro" id="IPR002016">
    <property type="entry name" value="Haem_peroxidase"/>
</dbReference>
<dbReference type="GO" id="GO:0046872">
    <property type="term" value="F:metal ion binding"/>
    <property type="evidence" value="ECO:0007669"/>
    <property type="project" value="UniProtKB-KW"/>
</dbReference>
<dbReference type="InterPro" id="IPR019794">
    <property type="entry name" value="Peroxidases_AS"/>
</dbReference>
<comment type="cofactor">
    <cofactor evidence="2">
        <name>heme b</name>
        <dbReference type="ChEBI" id="CHEBI:60344"/>
    </cofactor>
</comment>
<keyword evidence="9" id="KW-0408">Iron</keyword>
<evidence type="ECO:0000259" key="15">
    <source>
        <dbReference type="PROSITE" id="PS50873"/>
    </source>
</evidence>
<keyword evidence="8" id="KW-0560">Oxidoreductase</keyword>
<evidence type="ECO:0000256" key="5">
    <source>
        <dbReference type="ARBA" id="ARBA00022617"/>
    </source>
</evidence>
<reference evidence="16" key="1">
    <citation type="submission" date="2023-12" db="EMBL/GenBank/DDBJ databases">
        <title>Genome assembly of Anisodus tanguticus.</title>
        <authorList>
            <person name="Wang Y.-J."/>
        </authorList>
    </citation>
    <scope>NUCLEOTIDE SEQUENCE</scope>
    <source>
        <strain evidence="16">KB-2021</strain>
        <tissue evidence="16">Leaf</tissue>
    </source>
</reference>
<evidence type="ECO:0000256" key="10">
    <source>
        <dbReference type="PIRSR" id="PIRSR600823-1"/>
    </source>
</evidence>
<gene>
    <name evidence="16" type="ORF">RND71_016486</name>
</gene>
<evidence type="ECO:0000256" key="9">
    <source>
        <dbReference type="ARBA" id="ARBA00023004"/>
    </source>
</evidence>
<dbReference type="EC" id="1.11.1.7" evidence="3"/>
<dbReference type="PROSITE" id="PS00436">
    <property type="entry name" value="PEROXIDASE_2"/>
    <property type="match status" value="1"/>
</dbReference>
<evidence type="ECO:0000313" key="16">
    <source>
        <dbReference type="EMBL" id="KAK4365128.1"/>
    </source>
</evidence>
<dbReference type="Pfam" id="PF00141">
    <property type="entry name" value="peroxidase"/>
    <property type="match status" value="1"/>
</dbReference>
<evidence type="ECO:0000256" key="13">
    <source>
        <dbReference type="RuleBase" id="RU004241"/>
    </source>
</evidence>
<evidence type="ECO:0000256" key="2">
    <source>
        <dbReference type="ARBA" id="ARBA00001970"/>
    </source>
</evidence>
<evidence type="ECO:0000256" key="1">
    <source>
        <dbReference type="ARBA" id="ARBA00000189"/>
    </source>
</evidence>
<proteinExistence type="inferred from homology"/>
<comment type="similarity">
    <text evidence="13">Belongs to the peroxidase family.</text>
</comment>
<feature type="binding site" evidence="11">
    <location>
        <position position="32"/>
    </location>
    <ligand>
        <name>Ca(2+)</name>
        <dbReference type="ChEBI" id="CHEBI:29108"/>
        <label>1</label>
    </ligand>
</feature>
<dbReference type="GO" id="GO:0020037">
    <property type="term" value="F:heme binding"/>
    <property type="evidence" value="ECO:0007669"/>
    <property type="project" value="InterPro"/>
</dbReference>
<evidence type="ECO:0000256" key="11">
    <source>
        <dbReference type="PIRSR" id="PIRSR600823-3"/>
    </source>
</evidence>
<accession>A0AAE1S7C1</accession>
<keyword evidence="17" id="KW-1185">Reference proteome</keyword>
<dbReference type="Gene3D" id="1.10.520.10">
    <property type="match status" value="1"/>
</dbReference>
<dbReference type="PANTHER" id="PTHR31388:SF164">
    <property type="entry name" value="PEROXIDASE 9"/>
    <property type="match status" value="1"/>
</dbReference>
<name>A0AAE1S7C1_9SOLA</name>
<evidence type="ECO:0000256" key="3">
    <source>
        <dbReference type="ARBA" id="ARBA00012313"/>
    </source>
</evidence>
<keyword evidence="6 11" id="KW-0479">Metal-binding</keyword>
<evidence type="ECO:0000256" key="8">
    <source>
        <dbReference type="ARBA" id="ARBA00023002"/>
    </source>
</evidence>
<feature type="compositionally biased region" description="Basic and acidic residues" evidence="14">
    <location>
        <begin position="82"/>
        <end position="113"/>
    </location>
</feature>
<dbReference type="PANTHER" id="PTHR31388">
    <property type="entry name" value="PEROXIDASE 72-RELATED"/>
    <property type="match status" value="1"/>
</dbReference>
<feature type="region of interest" description="Disordered" evidence="14">
    <location>
        <begin position="74"/>
        <end position="140"/>
    </location>
</feature>
<evidence type="ECO:0000256" key="7">
    <source>
        <dbReference type="ARBA" id="ARBA00022837"/>
    </source>
</evidence>
<sequence length="140" mass="16189">MSVLEEAIAKDPRMAASLLRLHFHDCFVQGQDNLLIWEDYGVISCSPLPITHITSVFLDQSVAAHVSRMTSLRSRRHNFRGHNNEEDVRSHSAESHEAQRERAIPRKEKDTHTPKWMGCSKKRALPRKQPWLRSWPQIAS</sequence>
<dbReference type="AlphaFoldDB" id="A0AAE1S7C1"/>
<dbReference type="InterPro" id="IPR010255">
    <property type="entry name" value="Haem_peroxidase_sf"/>
</dbReference>
<dbReference type="SUPFAM" id="SSF48113">
    <property type="entry name" value="Heme-dependent peroxidases"/>
    <property type="match status" value="1"/>
</dbReference>
<keyword evidence="7 11" id="KW-0106">Calcium</keyword>
<evidence type="ECO:0000256" key="14">
    <source>
        <dbReference type="SAM" id="MobiDB-lite"/>
    </source>
</evidence>
<dbReference type="InterPro" id="IPR000823">
    <property type="entry name" value="Peroxidase_pln"/>
</dbReference>
<dbReference type="PROSITE" id="PS50873">
    <property type="entry name" value="PEROXIDASE_4"/>
    <property type="match status" value="1"/>
</dbReference>
<comment type="cofactor">
    <cofactor evidence="11">
        <name>Ca(2+)</name>
        <dbReference type="ChEBI" id="CHEBI:29108"/>
    </cofactor>
    <text evidence="11">Binds 2 calcium ions per subunit.</text>
</comment>
<feature type="active site" description="Proton acceptor" evidence="10">
    <location>
        <position position="24"/>
    </location>
</feature>